<dbReference type="SUPFAM" id="SSF52833">
    <property type="entry name" value="Thioredoxin-like"/>
    <property type="match status" value="1"/>
</dbReference>
<dbReference type="InterPro" id="IPR036249">
    <property type="entry name" value="Thioredoxin-like_sf"/>
</dbReference>
<dbReference type="KEGG" id="chyd:H4K34_10560"/>
<gene>
    <name evidence="2" type="ORF">H4K34_10560</name>
</gene>
<dbReference type="Gene3D" id="3.40.30.10">
    <property type="entry name" value="Glutaredoxin"/>
    <property type="match status" value="1"/>
</dbReference>
<evidence type="ECO:0000313" key="2">
    <source>
        <dbReference type="EMBL" id="QNR22821.1"/>
    </source>
</evidence>
<name>A0A7H0VAS3_9FLAO</name>
<keyword evidence="1" id="KW-1133">Transmembrane helix</keyword>
<dbReference type="EMBL" id="CP060139">
    <property type="protein sequence ID" value="QNR22821.1"/>
    <property type="molecule type" value="Genomic_DNA"/>
</dbReference>
<dbReference type="Proteomes" id="UP000516305">
    <property type="component" value="Chromosome"/>
</dbReference>
<reference evidence="2 3" key="1">
    <citation type="submission" date="2020-08" db="EMBL/GenBank/DDBJ databases">
        <title>Croceimicrobium hydrocarbonivorans gen. nov., sp. nov., a novel marine bacterium isolated from a bacterial consortium that degrades polyethylene terephthalate.</title>
        <authorList>
            <person name="Liu R."/>
        </authorList>
    </citation>
    <scope>NUCLEOTIDE SEQUENCE [LARGE SCALE GENOMIC DNA]</scope>
    <source>
        <strain evidence="2 3">A20-9</strain>
    </source>
</reference>
<evidence type="ECO:0000256" key="1">
    <source>
        <dbReference type="SAM" id="Phobius"/>
    </source>
</evidence>
<proteinExistence type="predicted"/>
<dbReference type="RefSeq" id="WP_210757388.1">
    <property type="nucleotide sequence ID" value="NZ_CP060139.1"/>
</dbReference>
<evidence type="ECO:0000313" key="3">
    <source>
        <dbReference type="Proteomes" id="UP000516305"/>
    </source>
</evidence>
<protein>
    <submittedName>
        <fullName evidence="2">Uncharacterized protein</fullName>
    </submittedName>
</protein>
<feature type="transmembrane region" description="Helical" evidence="1">
    <location>
        <begin position="50"/>
        <end position="78"/>
    </location>
</feature>
<keyword evidence="1" id="KW-0812">Transmembrane</keyword>
<sequence>MGYFKKIAIGLIWAFVFFVLRNLSFQYDDIIVVLDSLALGFLVGKLPQRLWQWMVIVALALPLSDIPTILFNSTLPLLIAYFTFQKKQPWTFYLLYLLIPISMLGVWVYRSEVNGVEIEDTSSDELQLYPFQKGFKEAYQFSPDTTYFLSYWHLGCSACIRQDRSLRIFAYRHKGEALKVLSVYLGDTTNRRFQPSLELYHQDFPNFYDRNQMVQKKFQQNVGPALLLIKDGEPCMLWRGFTFDSWREYFMQFYWDQYLED</sequence>
<accession>A0A7H0VAS3</accession>
<dbReference type="AlphaFoldDB" id="A0A7H0VAS3"/>
<organism evidence="2 3">
    <name type="scientific">Croceimicrobium hydrocarbonivorans</name>
    <dbReference type="NCBI Taxonomy" id="2761580"/>
    <lineage>
        <taxon>Bacteria</taxon>
        <taxon>Pseudomonadati</taxon>
        <taxon>Bacteroidota</taxon>
        <taxon>Flavobacteriia</taxon>
        <taxon>Flavobacteriales</taxon>
        <taxon>Owenweeksiaceae</taxon>
        <taxon>Croceimicrobium</taxon>
    </lineage>
</organism>
<keyword evidence="1" id="KW-0472">Membrane</keyword>
<feature type="transmembrane region" description="Helical" evidence="1">
    <location>
        <begin position="90"/>
        <end position="109"/>
    </location>
</feature>
<keyword evidence="3" id="KW-1185">Reference proteome</keyword>